<dbReference type="InterPro" id="IPR052895">
    <property type="entry name" value="HetReg/Transcr_Mod"/>
</dbReference>
<evidence type="ECO:0000313" key="2">
    <source>
        <dbReference type="EMBL" id="KAF2252751.1"/>
    </source>
</evidence>
<dbReference type="Pfam" id="PF06985">
    <property type="entry name" value="HET"/>
    <property type="match status" value="1"/>
</dbReference>
<dbReference type="AlphaFoldDB" id="A0A6A6IQJ8"/>
<gene>
    <name evidence="2" type="ORF">BU26DRAFT_601007</name>
</gene>
<dbReference type="PANTHER" id="PTHR24148">
    <property type="entry name" value="ANKYRIN REPEAT DOMAIN-CONTAINING PROTEIN 39 HOMOLOG-RELATED"/>
    <property type="match status" value="1"/>
</dbReference>
<dbReference type="GeneID" id="54588555"/>
<dbReference type="PANTHER" id="PTHR24148:SF64">
    <property type="entry name" value="HETEROKARYON INCOMPATIBILITY DOMAIN-CONTAINING PROTEIN"/>
    <property type="match status" value="1"/>
</dbReference>
<dbReference type="OrthoDB" id="2157530at2759"/>
<name>A0A6A6IQJ8_9PLEO</name>
<dbReference type="RefSeq" id="XP_033687755.1">
    <property type="nucleotide sequence ID" value="XM_033835225.1"/>
</dbReference>
<keyword evidence="3" id="KW-1185">Reference proteome</keyword>
<protein>
    <recommendedName>
        <fullName evidence="1">Heterokaryon incompatibility domain-containing protein</fullName>
    </recommendedName>
</protein>
<dbReference type="EMBL" id="ML987191">
    <property type="protein sequence ID" value="KAF2252751.1"/>
    <property type="molecule type" value="Genomic_DNA"/>
</dbReference>
<proteinExistence type="predicted"/>
<evidence type="ECO:0000313" key="3">
    <source>
        <dbReference type="Proteomes" id="UP000800094"/>
    </source>
</evidence>
<evidence type="ECO:0000259" key="1">
    <source>
        <dbReference type="Pfam" id="PF06985"/>
    </source>
</evidence>
<accession>A0A6A6IQJ8</accession>
<dbReference type="Proteomes" id="UP000800094">
    <property type="component" value="Unassembled WGS sequence"/>
</dbReference>
<reference evidence="2" key="1">
    <citation type="journal article" date="2020" name="Stud. Mycol.">
        <title>101 Dothideomycetes genomes: a test case for predicting lifestyles and emergence of pathogens.</title>
        <authorList>
            <person name="Haridas S."/>
            <person name="Albert R."/>
            <person name="Binder M."/>
            <person name="Bloem J."/>
            <person name="Labutti K."/>
            <person name="Salamov A."/>
            <person name="Andreopoulos B."/>
            <person name="Baker S."/>
            <person name="Barry K."/>
            <person name="Bills G."/>
            <person name="Bluhm B."/>
            <person name="Cannon C."/>
            <person name="Castanera R."/>
            <person name="Culley D."/>
            <person name="Daum C."/>
            <person name="Ezra D."/>
            <person name="Gonzalez J."/>
            <person name="Henrissat B."/>
            <person name="Kuo A."/>
            <person name="Liang C."/>
            <person name="Lipzen A."/>
            <person name="Lutzoni F."/>
            <person name="Magnuson J."/>
            <person name="Mondo S."/>
            <person name="Nolan M."/>
            <person name="Ohm R."/>
            <person name="Pangilinan J."/>
            <person name="Park H.-J."/>
            <person name="Ramirez L."/>
            <person name="Alfaro M."/>
            <person name="Sun H."/>
            <person name="Tritt A."/>
            <person name="Yoshinaga Y."/>
            <person name="Zwiers L.-H."/>
            <person name="Turgeon B."/>
            <person name="Goodwin S."/>
            <person name="Spatafora J."/>
            <person name="Crous P."/>
            <person name="Grigoriev I."/>
        </authorList>
    </citation>
    <scope>NUCLEOTIDE SEQUENCE</scope>
    <source>
        <strain evidence="2">CBS 122368</strain>
    </source>
</reference>
<sequence>MTSVERVGDDTYNGVRKPAYNILAYTWGRWALPCGPALEIHNVRWAIPPIDSARFTVAQFQRVLGVVSKGVEFVWVDIACIDQEDYKMKMEEIGRQGGIFNNARTAFIWLHGTSGDDLQKICNELFQLTDKLDGDETFTVDLEEYGYGSIDVHYEPDDAGSDISVGHKTFLPHCLQDPKMLEDIQRVLTHLTYDAWFSSLWTLQEAFLRTEAILLSREGTQVTRRGYENVALVNLIICMGEFEHYVGKVLSKQGTKEHGDSATLASSLKAIDSVLQKIGLGAWENPNTIYHSAKFRTATDPLDRVYGIMQVFGFRLGATNDPSSSFTLDELESQFALEINAISPIWAQLFVHSRQAPKGKCWRISQDSRIPPQSSICRRDSRQHVLGQAEFFGSP</sequence>
<feature type="domain" description="Heterokaryon incompatibility" evidence="1">
    <location>
        <begin position="20"/>
        <end position="205"/>
    </location>
</feature>
<organism evidence="2 3">
    <name type="scientific">Trematosphaeria pertusa</name>
    <dbReference type="NCBI Taxonomy" id="390896"/>
    <lineage>
        <taxon>Eukaryota</taxon>
        <taxon>Fungi</taxon>
        <taxon>Dikarya</taxon>
        <taxon>Ascomycota</taxon>
        <taxon>Pezizomycotina</taxon>
        <taxon>Dothideomycetes</taxon>
        <taxon>Pleosporomycetidae</taxon>
        <taxon>Pleosporales</taxon>
        <taxon>Massarineae</taxon>
        <taxon>Trematosphaeriaceae</taxon>
        <taxon>Trematosphaeria</taxon>
    </lineage>
</organism>
<dbReference type="InterPro" id="IPR010730">
    <property type="entry name" value="HET"/>
</dbReference>